<feature type="region of interest" description="Disordered" evidence="1">
    <location>
        <begin position="142"/>
        <end position="170"/>
    </location>
</feature>
<dbReference type="EMBL" id="MU251249">
    <property type="protein sequence ID" value="KAG9255901.1"/>
    <property type="molecule type" value="Genomic_DNA"/>
</dbReference>
<feature type="compositionally biased region" description="Low complexity" evidence="1">
    <location>
        <begin position="65"/>
        <end position="74"/>
    </location>
</feature>
<sequence length="525" mass="58463">MGELQYAQRTYSPLSHGLMSSASLSEAPRTTGVGPTNAAFPSEYHSSYPPVTFTKPPTAASNLLTPTSSSMASPPMHPNQLHHDPHYGSSYQQPGTPHTQGGTTPLPPQELYYHNAIDYNSQTSSPMPNQGVLPPEVMSRPYDMEERRGPPSPPAFQHFGSYGVSGGHSASDTPSSYYYHHPVVRHEPNLYPLGYPEGSRPLVSLPLLGQPQATQSRQPRQRGEDVMVLPDNGAAPKAPSRDTPSKRGAQPSRVRKRPARKGSSGSRTFGVETASAADHLDCHGEERQPLLNPDTPEEERLIMDLRWRYRNSKGQDMWDSIQREYHRAFQKDCPKEQLQMKYKRARARYFQWQERDIHLLVEAYLEVERNRYSMILEKFLERGGSRNMQLSASDIEAKLVNGLKLEEGLYIDHPAKSSVKARRRRKLSARARQGKPGDNSAEMLREEVSLPGLRQATDPEETFRQIQERDAQAATGSWPGASGLSPGMTSCHVQNIGQAAVSLQHGERADFPGKSSKRGPARRST</sequence>
<accession>A0A9P8CSM4</accession>
<proteinExistence type="predicted"/>
<feature type="compositionally biased region" description="Basic and acidic residues" evidence="1">
    <location>
        <begin position="278"/>
        <end position="288"/>
    </location>
</feature>
<feature type="region of interest" description="Disordered" evidence="1">
    <location>
        <begin position="211"/>
        <end position="271"/>
    </location>
</feature>
<dbReference type="OrthoDB" id="5421421at2759"/>
<evidence type="ECO:0000313" key="2">
    <source>
        <dbReference type="EMBL" id="KAG9255901.1"/>
    </source>
</evidence>
<name>A0A9P8CSM4_9HYPO</name>
<evidence type="ECO:0000256" key="1">
    <source>
        <dbReference type="SAM" id="MobiDB-lite"/>
    </source>
</evidence>
<feature type="compositionally biased region" description="Basic and acidic residues" evidence="1">
    <location>
        <begin position="461"/>
        <end position="471"/>
    </location>
</feature>
<dbReference type="AlphaFoldDB" id="A0A9P8CSM4"/>
<feature type="compositionally biased region" description="Basic residues" evidence="1">
    <location>
        <begin position="515"/>
        <end position="525"/>
    </location>
</feature>
<keyword evidence="3" id="KW-1185">Reference proteome</keyword>
<feature type="compositionally biased region" description="Basic residues" evidence="1">
    <location>
        <begin position="420"/>
        <end position="433"/>
    </location>
</feature>
<dbReference type="RefSeq" id="XP_046119825.1">
    <property type="nucleotide sequence ID" value="XM_046260422.1"/>
</dbReference>
<dbReference type="Proteomes" id="UP000887229">
    <property type="component" value="Unassembled WGS sequence"/>
</dbReference>
<feature type="compositionally biased region" description="Low complexity" evidence="1">
    <location>
        <begin position="92"/>
        <end position="104"/>
    </location>
</feature>
<organism evidence="2 3">
    <name type="scientific">Emericellopsis atlantica</name>
    <dbReference type="NCBI Taxonomy" id="2614577"/>
    <lineage>
        <taxon>Eukaryota</taxon>
        <taxon>Fungi</taxon>
        <taxon>Dikarya</taxon>
        <taxon>Ascomycota</taxon>
        <taxon>Pezizomycotina</taxon>
        <taxon>Sordariomycetes</taxon>
        <taxon>Hypocreomycetidae</taxon>
        <taxon>Hypocreales</taxon>
        <taxon>Bionectriaceae</taxon>
        <taxon>Emericellopsis</taxon>
    </lineage>
</organism>
<feature type="region of interest" description="Disordered" evidence="1">
    <location>
        <begin position="278"/>
        <end position="297"/>
    </location>
</feature>
<comment type="caution">
    <text evidence="2">The sequence shown here is derived from an EMBL/GenBank/DDBJ whole genome shotgun (WGS) entry which is preliminary data.</text>
</comment>
<gene>
    <name evidence="2" type="ORF">F5Z01DRAFT_523122</name>
</gene>
<feature type="region of interest" description="Disordered" evidence="1">
    <location>
        <begin position="503"/>
        <end position="525"/>
    </location>
</feature>
<reference evidence="2" key="1">
    <citation type="journal article" date="2021" name="IMA Fungus">
        <title>Genomic characterization of three marine fungi, including Emericellopsis atlantica sp. nov. with signatures of a generalist lifestyle and marine biomass degradation.</title>
        <authorList>
            <person name="Hagestad O.C."/>
            <person name="Hou L."/>
            <person name="Andersen J.H."/>
            <person name="Hansen E.H."/>
            <person name="Altermark B."/>
            <person name="Li C."/>
            <person name="Kuhnert E."/>
            <person name="Cox R.J."/>
            <person name="Crous P.W."/>
            <person name="Spatafora J.W."/>
            <person name="Lail K."/>
            <person name="Amirebrahimi M."/>
            <person name="Lipzen A."/>
            <person name="Pangilinan J."/>
            <person name="Andreopoulos W."/>
            <person name="Hayes R.D."/>
            <person name="Ng V."/>
            <person name="Grigoriev I.V."/>
            <person name="Jackson S.A."/>
            <person name="Sutton T.D.S."/>
            <person name="Dobson A.D.W."/>
            <person name="Rama T."/>
        </authorList>
    </citation>
    <scope>NUCLEOTIDE SEQUENCE</scope>
    <source>
        <strain evidence="2">TS7</strain>
    </source>
</reference>
<protein>
    <submittedName>
        <fullName evidence="2">Uncharacterized protein</fullName>
    </submittedName>
</protein>
<feature type="region of interest" description="Disordered" evidence="1">
    <location>
        <begin position="420"/>
        <end position="490"/>
    </location>
</feature>
<dbReference type="GeneID" id="70291325"/>
<evidence type="ECO:0000313" key="3">
    <source>
        <dbReference type="Proteomes" id="UP000887229"/>
    </source>
</evidence>
<feature type="region of interest" description="Disordered" evidence="1">
    <location>
        <begin position="51"/>
        <end position="110"/>
    </location>
</feature>